<dbReference type="Proteomes" id="UP000070328">
    <property type="component" value="Unassembled WGS sequence"/>
</dbReference>
<evidence type="ECO:0000313" key="1">
    <source>
        <dbReference type="EMBL" id="KXH44338.1"/>
    </source>
</evidence>
<name>A0A135T870_9PEZI</name>
<proteinExistence type="predicted"/>
<evidence type="ECO:0000313" key="2">
    <source>
        <dbReference type="Proteomes" id="UP000070328"/>
    </source>
</evidence>
<dbReference type="AlphaFoldDB" id="A0A135T870"/>
<accession>A0A135T870</accession>
<dbReference type="EMBL" id="JFBX01000252">
    <property type="protein sequence ID" value="KXH44338.1"/>
    <property type="molecule type" value="Genomic_DNA"/>
</dbReference>
<protein>
    <submittedName>
        <fullName evidence="1">Uncharacterized protein</fullName>
    </submittedName>
</protein>
<sequence length="160" mass="17512">MSCLSDVEENFDKALGLHYWKLYSKQSSDTEVFSANSSAREWRVSSSLADGFSRSSLIAKTDESYCWFNCHHCFDSNVKGIDVNRRALSGVSGKYSRVAPNPSSPTYQRLTSNVKQEKGADGENLLNVVTCQKGEGPAVVGRQEGARDAAVSTSDRMNAT</sequence>
<reference evidence="1 2" key="1">
    <citation type="submission" date="2014-02" db="EMBL/GenBank/DDBJ databases">
        <title>The genome sequence of Colletotrichum simmondsii CBS122122.</title>
        <authorList>
            <person name="Baroncelli R."/>
            <person name="Thon M.R."/>
        </authorList>
    </citation>
    <scope>NUCLEOTIDE SEQUENCE [LARGE SCALE GENOMIC DNA]</scope>
    <source>
        <strain evidence="1 2">CBS122122</strain>
    </source>
</reference>
<organism evidence="1 2">
    <name type="scientific">Colletotrichum simmondsii</name>
    <dbReference type="NCBI Taxonomy" id="703756"/>
    <lineage>
        <taxon>Eukaryota</taxon>
        <taxon>Fungi</taxon>
        <taxon>Dikarya</taxon>
        <taxon>Ascomycota</taxon>
        <taxon>Pezizomycotina</taxon>
        <taxon>Sordariomycetes</taxon>
        <taxon>Hypocreomycetidae</taxon>
        <taxon>Glomerellales</taxon>
        <taxon>Glomerellaceae</taxon>
        <taxon>Colletotrichum</taxon>
        <taxon>Colletotrichum acutatum species complex</taxon>
    </lineage>
</organism>
<keyword evidence="2" id="KW-1185">Reference proteome</keyword>
<gene>
    <name evidence="1" type="ORF">CSIM01_08118</name>
</gene>
<comment type="caution">
    <text evidence="1">The sequence shown here is derived from an EMBL/GenBank/DDBJ whole genome shotgun (WGS) entry which is preliminary data.</text>
</comment>